<evidence type="ECO:0000313" key="3">
    <source>
        <dbReference type="Proteomes" id="UP001151133"/>
    </source>
</evidence>
<name>A0A9X3HNC0_9FLAO</name>
<reference evidence="2" key="1">
    <citation type="submission" date="2022-10" db="EMBL/GenBank/DDBJ databases">
        <title>Two novel species of Flavobacterium.</title>
        <authorList>
            <person name="Liu Q."/>
            <person name="Xin Y.-H."/>
        </authorList>
    </citation>
    <scope>NUCLEOTIDE SEQUENCE</scope>
    <source>
        <strain evidence="2">LS1R47</strain>
    </source>
</reference>
<dbReference type="RefSeq" id="WP_264288568.1">
    <property type="nucleotide sequence ID" value="NZ_JAOZEV010000022.1"/>
</dbReference>
<dbReference type="EMBL" id="JAOZEV010000022">
    <property type="protein sequence ID" value="MCV9934389.1"/>
    <property type="molecule type" value="Genomic_DNA"/>
</dbReference>
<evidence type="ECO:0008006" key="4">
    <source>
        <dbReference type="Google" id="ProtNLM"/>
    </source>
</evidence>
<evidence type="ECO:0000313" key="2">
    <source>
        <dbReference type="EMBL" id="MCV9934389.1"/>
    </source>
</evidence>
<dbReference type="Proteomes" id="UP001151133">
    <property type="component" value="Unassembled WGS sequence"/>
</dbReference>
<protein>
    <recommendedName>
        <fullName evidence="4">Spi protease inhibitor domain-containing protein</fullName>
    </recommendedName>
</protein>
<proteinExistence type="predicted"/>
<keyword evidence="1" id="KW-0732">Signal</keyword>
<gene>
    <name evidence="2" type="ORF">OIU80_19085</name>
</gene>
<accession>A0A9X3HNC0</accession>
<organism evidence="2 3">
    <name type="scientific">Flavobacterium frigoritolerans</name>
    <dbReference type="NCBI Taxonomy" id="2987686"/>
    <lineage>
        <taxon>Bacteria</taxon>
        <taxon>Pseudomonadati</taxon>
        <taxon>Bacteroidota</taxon>
        <taxon>Flavobacteriia</taxon>
        <taxon>Flavobacteriales</taxon>
        <taxon>Flavobacteriaceae</taxon>
        <taxon>Flavobacterium</taxon>
    </lineage>
</organism>
<comment type="caution">
    <text evidence="2">The sequence shown here is derived from an EMBL/GenBank/DDBJ whole genome shotgun (WGS) entry which is preliminary data.</text>
</comment>
<evidence type="ECO:0000256" key="1">
    <source>
        <dbReference type="SAM" id="SignalP"/>
    </source>
</evidence>
<dbReference type="AlphaFoldDB" id="A0A9X3HNC0"/>
<feature type="signal peptide" evidence="1">
    <location>
        <begin position="1"/>
        <end position="17"/>
    </location>
</feature>
<sequence>MKKITLLLLLAFSFSYSQTTVEEYNYVTKGYAETIAKGLDLKKGYSLNEVYHYTDINYDFLFQSLTNDRTKKTSCIMVIAYSRVWGNKYYLCMPIGNGDLEKKYKEQLSVWDASILSAYSLALSQILTYSVASVE</sequence>
<feature type="chain" id="PRO_5040999395" description="Spi protease inhibitor domain-containing protein" evidence="1">
    <location>
        <begin position="18"/>
        <end position="135"/>
    </location>
</feature>
<keyword evidence="3" id="KW-1185">Reference proteome</keyword>